<dbReference type="AlphaFoldDB" id="A0A1I0WJ48"/>
<dbReference type="EMBL" id="FOJX01000003">
    <property type="protein sequence ID" value="SFA88779.1"/>
    <property type="molecule type" value="Genomic_DNA"/>
</dbReference>
<evidence type="ECO:0000313" key="3">
    <source>
        <dbReference type="Proteomes" id="UP000183843"/>
    </source>
</evidence>
<reference evidence="2 3" key="1">
    <citation type="submission" date="2016-10" db="EMBL/GenBank/DDBJ databases">
        <authorList>
            <person name="de Groot N.N."/>
        </authorList>
    </citation>
    <scope>NUCLEOTIDE SEQUENCE [LARGE SCALE GENOMIC DNA]</scope>
    <source>
        <strain evidence="2 3">L14</strain>
    </source>
</reference>
<accession>A0A1I0WJ48</accession>
<dbReference type="RefSeq" id="WP_074813901.1">
    <property type="nucleotide sequence ID" value="NZ_FOJX01000003.1"/>
</dbReference>
<evidence type="ECO:0000256" key="1">
    <source>
        <dbReference type="SAM" id="MobiDB-lite"/>
    </source>
</evidence>
<protein>
    <submittedName>
        <fullName evidence="2">Uncharacterized protein</fullName>
    </submittedName>
</protein>
<gene>
    <name evidence="2" type="ORF">SAMN05216587_10339</name>
</gene>
<name>A0A1I0WJ48_SELRU</name>
<evidence type="ECO:0000313" key="2">
    <source>
        <dbReference type="EMBL" id="SFA88779.1"/>
    </source>
</evidence>
<organism evidence="2 3">
    <name type="scientific">Selenomonas ruminantium</name>
    <dbReference type="NCBI Taxonomy" id="971"/>
    <lineage>
        <taxon>Bacteria</taxon>
        <taxon>Bacillati</taxon>
        <taxon>Bacillota</taxon>
        <taxon>Negativicutes</taxon>
        <taxon>Selenomonadales</taxon>
        <taxon>Selenomonadaceae</taxon>
        <taxon>Selenomonas</taxon>
    </lineage>
</organism>
<sequence length="191" mass="20577">MGTDLTPKAEKLLAYIQKAGGGVLDEWYIRDKTGLSHGTICAARKELVEKGLLRLGKEMRKMTYQLVDLTGQLPKGDKAAPITSLTALPQQVAPPPPAKAVLAPVVKSPAQPKKKPAPKPANVQEAIMPRVTGDFADFDDWLMALNNEFGGCVDVSQSLVSADEYTVFSPDYEGEDSYTVTENEDGGITVD</sequence>
<feature type="region of interest" description="Disordered" evidence="1">
    <location>
        <begin position="172"/>
        <end position="191"/>
    </location>
</feature>
<proteinExistence type="predicted"/>
<dbReference type="Proteomes" id="UP000183843">
    <property type="component" value="Unassembled WGS sequence"/>
</dbReference>